<name>A0A160MYN0_9GAMM</name>
<keyword evidence="11 15" id="KW-0448">Lipopolysaccharide biosynthesis</keyword>
<keyword evidence="9 15" id="KW-0418">Kinase</keyword>
<evidence type="ECO:0000256" key="10">
    <source>
        <dbReference type="ARBA" id="ARBA00022840"/>
    </source>
</evidence>
<comment type="subcellular location">
    <subcellularLocation>
        <location evidence="1 15">Cell inner membrane</location>
        <topology evidence="1 15">Peripheral membrane protein</topology>
        <orientation evidence="1 15">Cytoplasmic side</orientation>
    </subcellularLocation>
</comment>
<accession>A0A160MYN0</accession>
<dbReference type="SUPFAM" id="SSF56112">
    <property type="entry name" value="Protein kinase-like (PK-like)"/>
    <property type="match status" value="1"/>
</dbReference>
<comment type="function">
    <text evidence="15">Catalyzes the ATP-dependent phosphorylation of the 3-deoxy-D-manno-octulosonic acid (Kdo) residue in Kdo-lipid IV(A) at the 4-OH position.</text>
</comment>
<keyword evidence="17" id="KW-1185">Reference proteome</keyword>
<dbReference type="GO" id="GO:0009244">
    <property type="term" value="P:lipopolysaccharide core region biosynthetic process"/>
    <property type="evidence" value="ECO:0007669"/>
    <property type="project" value="UniProtKB-UniRule"/>
</dbReference>
<comment type="pathway">
    <text evidence="2 15">Bacterial outer membrane biogenesis; LPS core biosynthesis.</text>
</comment>
<gene>
    <name evidence="15" type="primary">kdkA</name>
    <name evidence="16" type="ORF">ATSB10_05430</name>
</gene>
<dbReference type="PATRIC" id="fig|445710.3.peg.540"/>
<dbReference type="InterPro" id="IPR022826">
    <property type="entry name" value="KDO_kinase"/>
</dbReference>
<dbReference type="GO" id="GO:0005524">
    <property type="term" value="F:ATP binding"/>
    <property type="evidence" value="ECO:0007669"/>
    <property type="project" value="UniProtKB-UniRule"/>
</dbReference>
<evidence type="ECO:0000256" key="7">
    <source>
        <dbReference type="ARBA" id="ARBA00022679"/>
    </source>
</evidence>
<dbReference type="OrthoDB" id="6854449at2"/>
<evidence type="ECO:0000256" key="14">
    <source>
        <dbReference type="ARBA" id="ARBA00034417"/>
    </source>
</evidence>
<comment type="similarity">
    <text evidence="3 15">Belongs to the protein kinase superfamily. KdkA/RfaP family.</text>
</comment>
<dbReference type="HAMAP" id="MF_00521">
    <property type="entry name" value="KDO_kinase"/>
    <property type="match status" value="1"/>
</dbReference>
<evidence type="ECO:0000256" key="6">
    <source>
        <dbReference type="ARBA" id="ARBA00022519"/>
    </source>
</evidence>
<keyword evidence="10 15" id="KW-0067">ATP-binding</keyword>
<dbReference type="EMBL" id="CP014841">
    <property type="protein sequence ID" value="AND67997.1"/>
    <property type="molecule type" value="Genomic_DNA"/>
</dbReference>
<dbReference type="GO" id="GO:0016301">
    <property type="term" value="F:kinase activity"/>
    <property type="evidence" value="ECO:0007669"/>
    <property type="project" value="UniProtKB-KW"/>
</dbReference>
<keyword evidence="6 15" id="KW-0997">Cell inner membrane</keyword>
<evidence type="ECO:0000256" key="9">
    <source>
        <dbReference type="ARBA" id="ARBA00022777"/>
    </source>
</evidence>
<evidence type="ECO:0000256" key="8">
    <source>
        <dbReference type="ARBA" id="ARBA00022741"/>
    </source>
</evidence>
<evidence type="ECO:0000256" key="11">
    <source>
        <dbReference type="ARBA" id="ARBA00022985"/>
    </source>
</evidence>
<dbReference type="UniPathway" id="UPA00958"/>
<dbReference type="Pfam" id="PF06293">
    <property type="entry name" value="Kdo"/>
    <property type="match status" value="1"/>
</dbReference>
<organism evidence="16 17">
    <name type="scientific">Dyella thiooxydans</name>
    <dbReference type="NCBI Taxonomy" id="445710"/>
    <lineage>
        <taxon>Bacteria</taxon>
        <taxon>Pseudomonadati</taxon>
        <taxon>Pseudomonadota</taxon>
        <taxon>Gammaproteobacteria</taxon>
        <taxon>Lysobacterales</taxon>
        <taxon>Rhodanobacteraceae</taxon>
        <taxon>Dyella</taxon>
    </lineage>
</organism>
<sequence length="254" mass="28836">MNADIAPDAPDTSAREQIRRGAEGVILFDPGVFPQVDADWFDPDYWRRHGVLKTQRGGRGGVAVIETPVGECVLRHYRRGGVVAVLMGDLYLWTGAARTRCFAEFRLLQALQARGLPVPVPVAVRYRRRTLWYNADLITRRIARAETLAERLTVTGIDTELAEEVGSLVARFHREGVWHADLNAHNILIAPQGLFLIDFDRGRLRPLAEGWRLANLQRLRRSLLKLGAMEDEQGEFDRRIWAPLLRGYERTFSA</sequence>
<dbReference type="GO" id="GO:0005886">
    <property type="term" value="C:plasma membrane"/>
    <property type="evidence" value="ECO:0007669"/>
    <property type="project" value="UniProtKB-SubCell"/>
</dbReference>
<keyword evidence="5 15" id="KW-1003">Cell membrane</keyword>
<evidence type="ECO:0000256" key="13">
    <source>
        <dbReference type="ARBA" id="ARBA00029511"/>
    </source>
</evidence>
<reference evidence="16 17" key="1">
    <citation type="submission" date="2016-02" db="EMBL/GenBank/DDBJ databases">
        <title>Complete genome sequencing and analysis of ATSB10, Dyella thiooxydans isolated from rhizosphere soil of sunflower (Helianthus annuus L.).</title>
        <authorList>
            <person name="Lee Y."/>
            <person name="Hwangbo K."/>
            <person name="Chung H."/>
            <person name="Yoo J."/>
            <person name="Kim K.Y."/>
            <person name="Sa T.M."/>
            <person name="Um Y."/>
            <person name="Madhaiyan M."/>
        </authorList>
    </citation>
    <scope>NUCLEOTIDE SEQUENCE [LARGE SCALE GENOMIC DNA]</scope>
    <source>
        <strain evidence="16 17">ATSB10</strain>
    </source>
</reference>
<evidence type="ECO:0000256" key="12">
    <source>
        <dbReference type="ARBA" id="ARBA00023136"/>
    </source>
</evidence>
<evidence type="ECO:0000256" key="15">
    <source>
        <dbReference type="HAMAP-Rule" id="MF_00521"/>
    </source>
</evidence>
<comment type="catalytic activity">
    <reaction evidence="14 15">
        <text>an alpha-Kdo-(2-&gt;6)-lipid IVA + ATP = a 4-O-phospho-alpha-Kdo-(2-&gt;6)-lipid IVA + ADP + H(+)</text>
        <dbReference type="Rhea" id="RHEA:74271"/>
        <dbReference type="ChEBI" id="CHEBI:15378"/>
        <dbReference type="ChEBI" id="CHEBI:30616"/>
        <dbReference type="ChEBI" id="CHEBI:176428"/>
        <dbReference type="ChEBI" id="CHEBI:193140"/>
        <dbReference type="ChEBI" id="CHEBI:456216"/>
        <dbReference type="EC" id="2.7.1.166"/>
    </reaction>
</comment>
<dbReference type="Gene3D" id="1.10.510.10">
    <property type="entry name" value="Transferase(Phosphotransferase) domain 1"/>
    <property type="match status" value="1"/>
</dbReference>
<evidence type="ECO:0000256" key="1">
    <source>
        <dbReference type="ARBA" id="ARBA00004515"/>
    </source>
</evidence>
<dbReference type="Proteomes" id="UP000077255">
    <property type="component" value="Chromosome"/>
</dbReference>
<keyword evidence="8 15" id="KW-0547">Nucleotide-binding</keyword>
<dbReference type="EC" id="2.7.1.166" evidence="4 15"/>
<evidence type="ECO:0000256" key="2">
    <source>
        <dbReference type="ARBA" id="ARBA00004713"/>
    </source>
</evidence>
<evidence type="ECO:0000313" key="16">
    <source>
        <dbReference type="EMBL" id="AND67997.1"/>
    </source>
</evidence>
<evidence type="ECO:0000256" key="3">
    <source>
        <dbReference type="ARBA" id="ARBA00010327"/>
    </source>
</evidence>
<dbReference type="KEGG" id="dtx:ATSB10_05430"/>
<evidence type="ECO:0000256" key="5">
    <source>
        <dbReference type="ARBA" id="ARBA00022475"/>
    </source>
</evidence>
<feature type="active site" evidence="15">
    <location>
        <position position="181"/>
    </location>
</feature>
<dbReference type="STRING" id="445710.ATSB10_05430"/>
<proteinExistence type="inferred from homology"/>
<dbReference type="GO" id="GO:0016773">
    <property type="term" value="F:phosphotransferase activity, alcohol group as acceptor"/>
    <property type="evidence" value="ECO:0007669"/>
    <property type="project" value="UniProtKB-UniRule"/>
</dbReference>
<evidence type="ECO:0000256" key="4">
    <source>
        <dbReference type="ARBA" id="ARBA00011988"/>
    </source>
</evidence>
<keyword evidence="7 15" id="KW-0808">Transferase</keyword>
<protein>
    <recommendedName>
        <fullName evidence="13 15">3-deoxy-D-manno-octulosonic acid kinase</fullName>
        <shortName evidence="15">Kdo kinase</shortName>
        <ecNumber evidence="4 15">2.7.1.166</ecNumber>
    </recommendedName>
</protein>
<dbReference type="RefSeq" id="WP_063670303.1">
    <property type="nucleotide sequence ID" value="NZ_CP014841.1"/>
</dbReference>
<evidence type="ECO:0000313" key="17">
    <source>
        <dbReference type="Proteomes" id="UP000077255"/>
    </source>
</evidence>
<dbReference type="InterPro" id="IPR011009">
    <property type="entry name" value="Kinase-like_dom_sf"/>
</dbReference>
<dbReference type="NCBIfam" id="NF002475">
    <property type="entry name" value="PRK01723.1"/>
    <property type="match status" value="1"/>
</dbReference>
<keyword evidence="12 15" id="KW-0472">Membrane</keyword>
<dbReference type="AlphaFoldDB" id="A0A160MYN0"/>